<keyword evidence="8" id="KW-1185">Reference proteome</keyword>
<organism evidence="7 8">
    <name type="scientific">Aquamicrobium ahrensii</name>
    <dbReference type="NCBI Taxonomy" id="469551"/>
    <lineage>
        <taxon>Bacteria</taxon>
        <taxon>Pseudomonadati</taxon>
        <taxon>Pseudomonadota</taxon>
        <taxon>Alphaproteobacteria</taxon>
        <taxon>Hyphomicrobiales</taxon>
        <taxon>Phyllobacteriaceae</taxon>
        <taxon>Aquamicrobium</taxon>
    </lineage>
</organism>
<feature type="chain" id="PRO_5045375038" description="Endolytic peptidoglycan transglycosylase RlpA" evidence="5">
    <location>
        <begin position="28"/>
        <end position="397"/>
    </location>
</feature>
<evidence type="ECO:0000313" key="8">
    <source>
        <dbReference type="Proteomes" id="UP001549143"/>
    </source>
</evidence>
<dbReference type="CDD" id="cd22268">
    <property type="entry name" value="DPBB_RlpA-like"/>
    <property type="match status" value="1"/>
</dbReference>
<feature type="domain" description="RlpA-like protein double-psi beta-barrel" evidence="6">
    <location>
        <begin position="96"/>
        <end position="184"/>
    </location>
</feature>
<evidence type="ECO:0000256" key="4">
    <source>
        <dbReference type="RuleBase" id="RU003495"/>
    </source>
</evidence>
<evidence type="ECO:0000256" key="3">
    <source>
        <dbReference type="HAMAP-Rule" id="MF_02071"/>
    </source>
</evidence>
<dbReference type="InterPro" id="IPR009009">
    <property type="entry name" value="RlpA-like_DPBB"/>
</dbReference>
<sequence length="397" mass="42364">MMQVVARQRFRRTLTIMSFAVSAIALAACGTPQPKEQVKSRSKEYFPESKYGVKASPRVAHGSKIKRGGGRDQVGKPYQVAGKWYYPKEDPKYARTGSASWYGDAFHGRLTANGEIYDKEHLTAAHPTMPLPSYARVTNVENGSSVVVRVNDRGPYHGDRVIDLSKRAADMLGYRMAGTAKVKVEYVGRAPLDGDDEPYLMASYHPGNRAPDPSIGLPTGVMIAMSGSTPSAGGIRGVPFPTQAAGAQQTLAFGDVSLPDYGPIVPIRPDSSLPSDSPFALATLSYADERVASAAHAFAAVDRGGLTSQAVAASWKRSNTGQPGADYIAAGSFESDAEARQLAKRLSGFGKVSIRQSASEGRGWYAVELYGDGRADADAMLQAAWANGAPDALRVRN</sequence>
<evidence type="ECO:0000256" key="2">
    <source>
        <dbReference type="ARBA" id="ARBA00023316"/>
    </source>
</evidence>
<keyword evidence="3 7" id="KW-0449">Lipoprotein</keyword>
<dbReference type="NCBIfam" id="TIGR00413">
    <property type="entry name" value="rlpA"/>
    <property type="match status" value="1"/>
</dbReference>
<dbReference type="Pfam" id="PF03330">
    <property type="entry name" value="DPBB_1"/>
    <property type="match status" value="1"/>
</dbReference>
<name>A0ABV2KIL6_9HYPH</name>
<dbReference type="SUPFAM" id="SSF50685">
    <property type="entry name" value="Barwin-like endoglucanases"/>
    <property type="match status" value="1"/>
</dbReference>
<gene>
    <name evidence="3" type="primary">rlpA</name>
    <name evidence="7" type="ORF">ABID44_000229</name>
</gene>
<comment type="function">
    <text evidence="3">Lytic transglycosylase with a strong preference for naked glycan strands that lack stem peptides.</text>
</comment>
<dbReference type="HAMAP" id="MF_02071">
    <property type="entry name" value="RlpA"/>
    <property type="match status" value="1"/>
</dbReference>
<keyword evidence="2 3" id="KW-0961">Cell wall biogenesis/degradation</keyword>
<keyword evidence="1 3" id="KW-0456">Lyase</keyword>
<dbReference type="PANTHER" id="PTHR34183:SF1">
    <property type="entry name" value="ENDOLYTIC PEPTIDOGLYCAN TRANSGLYCOSYLASE RLPA"/>
    <property type="match status" value="1"/>
</dbReference>
<keyword evidence="5" id="KW-0732">Signal</keyword>
<dbReference type="PROSITE" id="PS51257">
    <property type="entry name" value="PROKAR_LIPOPROTEIN"/>
    <property type="match status" value="1"/>
</dbReference>
<protein>
    <recommendedName>
        <fullName evidence="3">Endolytic peptidoglycan transglycosylase RlpA</fullName>
        <ecNumber evidence="3">4.2.2.-</ecNumber>
    </recommendedName>
</protein>
<dbReference type="EC" id="4.2.2.-" evidence="3"/>
<dbReference type="InterPro" id="IPR012997">
    <property type="entry name" value="RplA"/>
</dbReference>
<dbReference type="EMBL" id="JBEPMN010000001">
    <property type="protein sequence ID" value="MET3659929.1"/>
    <property type="molecule type" value="Genomic_DNA"/>
</dbReference>
<dbReference type="PANTHER" id="PTHR34183">
    <property type="entry name" value="ENDOLYTIC PEPTIDOGLYCAN TRANSGLYCOSYLASE RLPA"/>
    <property type="match status" value="1"/>
</dbReference>
<keyword evidence="3" id="KW-0472">Membrane</keyword>
<proteinExistence type="inferred from homology"/>
<keyword evidence="3" id="KW-0564">Palmitate</keyword>
<evidence type="ECO:0000313" key="7">
    <source>
        <dbReference type="EMBL" id="MET3659929.1"/>
    </source>
</evidence>
<dbReference type="InterPro" id="IPR036908">
    <property type="entry name" value="RlpA-like_sf"/>
</dbReference>
<comment type="subcellular location">
    <subcellularLocation>
        <location evidence="3">Cell membrane</location>
        <topology evidence="3">Lipid-anchor</topology>
    </subcellularLocation>
</comment>
<dbReference type="InterPro" id="IPR034718">
    <property type="entry name" value="RlpA"/>
</dbReference>
<accession>A0ABV2KIL6</accession>
<dbReference type="Proteomes" id="UP001549143">
    <property type="component" value="Unassembled WGS sequence"/>
</dbReference>
<comment type="similarity">
    <text evidence="3 4">Belongs to the RlpA family.</text>
</comment>
<comment type="caution">
    <text evidence="7">The sequence shown here is derived from an EMBL/GenBank/DDBJ whole genome shotgun (WGS) entry which is preliminary data.</text>
</comment>
<dbReference type="Gene3D" id="2.40.40.10">
    <property type="entry name" value="RlpA-like domain"/>
    <property type="match status" value="1"/>
</dbReference>
<feature type="signal peptide" evidence="5">
    <location>
        <begin position="1"/>
        <end position="27"/>
    </location>
</feature>
<reference evidence="7 8" key="1">
    <citation type="submission" date="2024-06" db="EMBL/GenBank/DDBJ databases">
        <title>Genomic Encyclopedia of Type Strains, Phase IV (KMG-IV): sequencing the most valuable type-strain genomes for metagenomic binning, comparative biology and taxonomic classification.</title>
        <authorList>
            <person name="Goeker M."/>
        </authorList>
    </citation>
    <scope>NUCLEOTIDE SEQUENCE [LARGE SCALE GENOMIC DNA]</scope>
    <source>
        <strain evidence="7 8">DSM 19730</strain>
    </source>
</reference>
<evidence type="ECO:0000256" key="1">
    <source>
        <dbReference type="ARBA" id="ARBA00023239"/>
    </source>
</evidence>
<evidence type="ECO:0000259" key="6">
    <source>
        <dbReference type="Pfam" id="PF03330"/>
    </source>
</evidence>
<evidence type="ECO:0000256" key="5">
    <source>
        <dbReference type="SAM" id="SignalP"/>
    </source>
</evidence>
<keyword evidence="3" id="KW-1003">Cell membrane</keyword>